<keyword evidence="2" id="KW-0812">Transmembrane</keyword>
<dbReference type="Pfam" id="PF08239">
    <property type="entry name" value="SH3_3"/>
    <property type="match status" value="1"/>
</dbReference>
<evidence type="ECO:0000256" key="2">
    <source>
        <dbReference type="SAM" id="Phobius"/>
    </source>
</evidence>
<gene>
    <name evidence="4" type="ORF">K9D25_13525</name>
</gene>
<evidence type="ECO:0000313" key="5">
    <source>
        <dbReference type="Proteomes" id="UP000831684"/>
    </source>
</evidence>
<accession>A0A9E6ZWB4</accession>
<feature type="region of interest" description="Disordered" evidence="1">
    <location>
        <begin position="292"/>
        <end position="326"/>
    </location>
</feature>
<organism evidence="4 5">
    <name type="scientific">Ancylobacter polymorphus</name>
    <dbReference type="NCBI Taxonomy" id="223390"/>
    <lineage>
        <taxon>Bacteria</taxon>
        <taxon>Pseudomonadati</taxon>
        <taxon>Pseudomonadota</taxon>
        <taxon>Alphaproteobacteria</taxon>
        <taxon>Hyphomicrobiales</taxon>
        <taxon>Xanthobacteraceae</taxon>
        <taxon>Ancylobacter</taxon>
    </lineage>
</organism>
<feature type="domain" description="SH3b" evidence="3">
    <location>
        <begin position="352"/>
        <end position="399"/>
    </location>
</feature>
<evidence type="ECO:0000313" key="4">
    <source>
        <dbReference type="EMBL" id="UOK69765.1"/>
    </source>
</evidence>
<feature type="transmembrane region" description="Helical" evidence="2">
    <location>
        <begin position="125"/>
        <end position="148"/>
    </location>
</feature>
<dbReference type="InterPro" id="IPR003646">
    <property type="entry name" value="SH3-like_bac-type"/>
</dbReference>
<dbReference type="KEGG" id="apol:K9D25_13525"/>
<evidence type="ECO:0000259" key="3">
    <source>
        <dbReference type="Pfam" id="PF08239"/>
    </source>
</evidence>
<dbReference type="Proteomes" id="UP000831684">
    <property type="component" value="Chromosome"/>
</dbReference>
<dbReference type="Gene3D" id="2.30.30.40">
    <property type="entry name" value="SH3 Domains"/>
    <property type="match status" value="1"/>
</dbReference>
<proteinExistence type="predicted"/>
<reference evidence="4" key="1">
    <citation type="submission" date="2021-09" db="EMBL/GenBank/DDBJ databases">
        <title>Network and meta-omics reveal the key degrader and cooperation patterns in an efficient 1,4-dioxane-degrading microbial community.</title>
        <authorList>
            <person name="Dai C."/>
        </authorList>
    </citation>
    <scope>NUCLEOTIDE SEQUENCE</scope>
    <source>
        <strain evidence="4">ZM13</strain>
    </source>
</reference>
<dbReference type="AlphaFoldDB" id="A0A9E6ZWB4"/>
<protein>
    <submittedName>
        <fullName evidence="4">SH3 domain-containing protein</fullName>
    </submittedName>
</protein>
<dbReference type="EMBL" id="CP083239">
    <property type="protein sequence ID" value="UOK69765.1"/>
    <property type="molecule type" value="Genomic_DNA"/>
</dbReference>
<feature type="compositionally biased region" description="Low complexity" evidence="1">
    <location>
        <begin position="303"/>
        <end position="326"/>
    </location>
</feature>
<keyword evidence="2" id="KW-0472">Membrane</keyword>
<evidence type="ECO:0000256" key="1">
    <source>
        <dbReference type="SAM" id="MobiDB-lite"/>
    </source>
</evidence>
<sequence>MATASQQSRGNGLSSSLISDFRSIVSTLEQEKAGRDGSPPDGEASAVARPTAGEERSLGDVRSRIAALGDMGDVLAARPASARIEPVAAPAAETAQAARRRSFGSTARQPGESEARRKRNASKDVITWQRLGVLAVFMAVVGGGAILLQSLAAREEAKVAPEVIGNAAVASVAPSAQTEGQAAVTLKPVELSGAAVEASVPSSAPPAVLAHGSASDNLPPIVLNARGRASDAPDVAPLASGVTAFAAPDPVVAAAGAIPDAAEGAPEAVEAVAADAGADAPATTRVAALPKQAPLPPARAPQRDVAAATPAASDADAPSSAPAAAAAPAVAEPLPAGFGGDPVGTAVMRSPVTMRAAPKKGAAAIGNLPRGKQVQLVTCQQWCEIIVDGRRAFVYKSFVDTGAVAASAGAAAEEAGDAAEAEAAAPE</sequence>
<feature type="region of interest" description="Disordered" evidence="1">
    <location>
        <begin position="87"/>
        <end position="121"/>
    </location>
</feature>
<feature type="region of interest" description="Disordered" evidence="1">
    <location>
        <begin position="28"/>
        <end position="60"/>
    </location>
</feature>
<name>A0A9E6ZWB4_9HYPH</name>
<dbReference type="RefSeq" id="WP_244375960.1">
    <property type="nucleotide sequence ID" value="NZ_CP083239.1"/>
</dbReference>
<feature type="compositionally biased region" description="Low complexity" evidence="1">
    <location>
        <begin position="88"/>
        <end position="97"/>
    </location>
</feature>
<keyword evidence="2" id="KW-1133">Transmembrane helix</keyword>